<evidence type="ECO:0000313" key="4">
    <source>
        <dbReference type="EMBL" id="MBL0742737.1"/>
    </source>
</evidence>
<dbReference type="Gene3D" id="3.30.450.20">
    <property type="entry name" value="PAS domain"/>
    <property type="match status" value="1"/>
</dbReference>
<dbReference type="InterPro" id="IPR003661">
    <property type="entry name" value="HisK_dim/P_dom"/>
</dbReference>
<dbReference type="SMART" id="SM00086">
    <property type="entry name" value="PAC"/>
    <property type="match status" value="1"/>
</dbReference>
<gene>
    <name evidence="4" type="ORF">JI741_16040</name>
</gene>
<dbReference type="EC" id="2.7.13.3" evidence="2"/>
<accession>A0ABS1KU15</accession>
<reference evidence="4 5" key="1">
    <citation type="submission" date="2021-01" db="EMBL/GenBank/DDBJ databases">
        <title>Chryseolinea sp. Jin1 Genome sequencing and assembly.</title>
        <authorList>
            <person name="Kim I."/>
        </authorList>
    </citation>
    <scope>NUCLEOTIDE SEQUENCE [LARGE SCALE GENOMIC DNA]</scope>
    <source>
        <strain evidence="4 5">Jin1</strain>
    </source>
</reference>
<dbReference type="RefSeq" id="WP_202011301.1">
    <property type="nucleotide sequence ID" value="NZ_JAERRB010000005.1"/>
</dbReference>
<proteinExistence type="predicted"/>
<organism evidence="4 5">
    <name type="scientific">Chryseolinea lacunae</name>
    <dbReference type="NCBI Taxonomy" id="2801331"/>
    <lineage>
        <taxon>Bacteria</taxon>
        <taxon>Pseudomonadati</taxon>
        <taxon>Bacteroidota</taxon>
        <taxon>Cytophagia</taxon>
        <taxon>Cytophagales</taxon>
        <taxon>Fulvivirgaceae</taxon>
        <taxon>Chryseolinea</taxon>
    </lineage>
</organism>
<dbReference type="CDD" id="cd00082">
    <property type="entry name" value="HisKA"/>
    <property type="match status" value="1"/>
</dbReference>
<dbReference type="CDD" id="cd00130">
    <property type="entry name" value="PAS"/>
    <property type="match status" value="1"/>
</dbReference>
<dbReference type="InterPro" id="IPR036097">
    <property type="entry name" value="HisK_dim/P_sf"/>
</dbReference>
<dbReference type="InterPro" id="IPR035965">
    <property type="entry name" value="PAS-like_dom_sf"/>
</dbReference>
<dbReference type="NCBIfam" id="TIGR00229">
    <property type="entry name" value="sensory_box"/>
    <property type="match status" value="1"/>
</dbReference>
<dbReference type="Gene3D" id="1.10.287.130">
    <property type="match status" value="1"/>
</dbReference>
<comment type="caution">
    <text evidence="4">The sequence shown here is derived from an EMBL/GenBank/DDBJ whole genome shotgun (WGS) entry which is preliminary data.</text>
</comment>
<feature type="domain" description="PAS fold-3" evidence="3">
    <location>
        <begin position="37"/>
        <end position="116"/>
    </location>
</feature>
<evidence type="ECO:0000313" key="5">
    <source>
        <dbReference type="Proteomes" id="UP000613030"/>
    </source>
</evidence>
<protein>
    <recommendedName>
        <fullName evidence="2">histidine kinase</fullName>
        <ecNumber evidence="2">2.7.13.3</ecNumber>
    </recommendedName>
</protein>
<name>A0ABS1KU15_9BACT</name>
<comment type="catalytic activity">
    <reaction evidence="1">
        <text>ATP + protein L-histidine = ADP + protein N-phospho-L-histidine.</text>
        <dbReference type="EC" id="2.7.13.3"/>
    </reaction>
</comment>
<dbReference type="SUPFAM" id="SSF47384">
    <property type="entry name" value="Homodimeric domain of signal transducing histidine kinase"/>
    <property type="match status" value="1"/>
</dbReference>
<dbReference type="SUPFAM" id="SSF55785">
    <property type="entry name" value="PYP-like sensor domain (PAS domain)"/>
    <property type="match status" value="1"/>
</dbReference>
<dbReference type="InterPro" id="IPR001610">
    <property type="entry name" value="PAC"/>
</dbReference>
<dbReference type="InterPro" id="IPR013655">
    <property type="entry name" value="PAS_fold_3"/>
</dbReference>
<dbReference type="EMBL" id="JAERRB010000005">
    <property type="protein sequence ID" value="MBL0742737.1"/>
    <property type="molecule type" value="Genomic_DNA"/>
</dbReference>
<evidence type="ECO:0000259" key="3">
    <source>
        <dbReference type="Pfam" id="PF08447"/>
    </source>
</evidence>
<keyword evidence="5" id="KW-1185">Reference proteome</keyword>
<sequence>MELNKDLVYDKLFKVAPVCIDIVDLQTRQLVQTSAWVVNHIGYTEEEFIALSKNLFEGIVHKDDRQTQLQTYESLMNNPTDLFKECVIRFRKKDGDYLHVQIRLSVLEVDETNKPKSSLNTITDISELIDLRHRLNAELRKMDIISFKNSHELRGPVATILGLIQLIDHDGLHGEFSMNIIDALRQTVKKLDEVIGEINRHSNV</sequence>
<evidence type="ECO:0000256" key="2">
    <source>
        <dbReference type="ARBA" id="ARBA00012438"/>
    </source>
</evidence>
<dbReference type="Proteomes" id="UP000613030">
    <property type="component" value="Unassembled WGS sequence"/>
</dbReference>
<evidence type="ECO:0000256" key="1">
    <source>
        <dbReference type="ARBA" id="ARBA00000085"/>
    </source>
</evidence>
<dbReference type="InterPro" id="IPR000014">
    <property type="entry name" value="PAS"/>
</dbReference>
<dbReference type="Pfam" id="PF08447">
    <property type="entry name" value="PAS_3"/>
    <property type="match status" value="1"/>
</dbReference>